<sequence length="199" mass="22160">MTVTNQPGWLPATFPVQLVEVTMGDRSGYTVRLRVPEADGWLDPVFASSAGRLPLMPRPEHATAFALTGPAHDLRAVPGWAELAAWMTRGHLPLLDENRYDLGIPPVNLEMDPEHWLPDLIVKAGVLANELMVALDMEEIFPYLGAGSPLDHLHDVLRRAGDGPRRSHVAEWRRLDRGLMASSWQTVTDMIEARLIRHG</sequence>
<dbReference type="RefSeq" id="WP_203798375.1">
    <property type="nucleotide sequence ID" value="NZ_BAAAQE010000018.1"/>
</dbReference>
<evidence type="ECO:0000313" key="2">
    <source>
        <dbReference type="Proteomes" id="UP000612282"/>
    </source>
</evidence>
<protein>
    <submittedName>
        <fullName evidence="1">Uncharacterized protein</fullName>
    </submittedName>
</protein>
<accession>A0ABQ3XDJ8</accession>
<dbReference type="EMBL" id="BOMG01000060">
    <property type="protein sequence ID" value="GID56571.1"/>
    <property type="molecule type" value="Genomic_DNA"/>
</dbReference>
<organism evidence="1 2">
    <name type="scientific">Actinoplanes couchii</name>
    <dbReference type="NCBI Taxonomy" id="403638"/>
    <lineage>
        <taxon>Bacteria</taxon>
        <taxon>Bacillati</taxon>
        <taxon>Actinomycetota</taxon>
        <taxon>Actinomycetes</taxon>
        <taxon>Micromonosporales</taxon>
        <taxon>Micromonosporaceae</taxon>
        <taxon>Actinoplanes</taxon>
    </lineage>
</organism>
<proteinExistence type="predicted"/>
<reference evidence="1 2" key="1">
    <citation type="submission" date="2021-01" db="EMBL/GenBank/DDBJ databases">
        <title>Whole genome shotgun sequence of Actinoplanes couchii NBRC 106145.</title>
        <authorList>
            <person name="Komaki H."/>
            <person name="Tamura T."/>
        </authorList>
    </citation>
    <scope>NUCLEOTIDE SEQUENCE [LARGE SCALE GENOMIC DNA]</scope>
    <source>
        <strain evidence="1 2">NBRC 106145</strain>
    </source>
</reference>
<dbReference type="Proteomes" id="UP000612282">
    <property type="component" value="Unassembled WGS sequence"/>
</dbReference>
<evidence type="ECO:0000313" key="1">
    <source>
        <dbReference type="EMBL" id="GID56571.1"/>
    </source>
</evidence>
<keyword evidence="2" id="KW-1185">Reference proteome</keyword>
<name>A0ABQ3XDJ8_9ACTN</name>
<comment type="caution">
    <text evidence="1">The sequence shown here is derived from an EMBL/GenBank/DDBJ whole genome shotgun (WGS) entry which is preliminary data.</text>
</comment>
<gene>
    <name evidence="1" type="ORF">Aco03nite_049750</name>
</gene>